<evidence type="ECO:0000313" key="2">
    <source>
        <dbReference type="Proteomes" id="UP000179237"/>
    </source>
</evidence>
<gene>
    <name evidence="1" type="ORF">A2572_02445</name>
</gene>
<reference evidence="1 2" key="1">
    <citation type="journal article" date="2016" name="Nat. Commun.">
        <title>Thousands of microbial genomes shed light on interconnected biogeochemical processes in an aquifer system.</title>
        <authorList>
            <person name="Anantharaman K."/>
            <person name="Brown C.T."/>
            <person name="Hug L.A."/>
            <person name="Sharon I."/>
            <person name="Castelle C.J."/>
            <person name="Probst A.J."/>
            <person name="Thomas B.C."/>
            <person name="Singh A."/>
            <person name="Wilkins M.J."/>
            <person name="Karaoz U."/>
            <person name="Brodie E.L."/>
            <person name="Williams K.H."/>
            <person name="Hubbard S.S."/>
            <person name="Banfield J.F."/>
        </authorList>
    </citation>
    <scope>NUCLEOTIDE SEQUENCE [LARGE SCALE GENOMIC DNA]</scope>
</reference>
<evidence type="ECO:0000313" key="1">
    <source>
        <dbReference type="EMBL" id="OGD81466.1"/>
    </source>
</evidence>
<dbReference type="AlphaFoldDB" id="A0A1F5FPC9"/>
<dbReference type="EMBL" id="MFAQ01000043">
    <property type="protein sequence ID" value="OGD81466.1"/>
    <property type="molecule type" value="Genomic_DNA"/>
</dbReference>
<sequence length="112" mass="12697">MDQSYEDLKKVLDRINSGESVLRTNFHNQILGILGNYGIRIRQDDGADPKITISYPTTLPGSIVVGLRYTKQNGTKTEDHFIFQAGNPIEKCYGNRLAELMPEYIGTHKLQR</sequence>
<accession>A0A1F5FPC9</accession>
<proteinExistence type="predicted"/>
<name>A0A1F5FPC9_9BACT</name>
<protein>
    <submittedName>
        <fullName evidence="1">Uncharacterized protein</fullName>
    </submittedName>
</protein>
<organism evidence="1 2">
    <name type="scientific">Candidatus Collierbacteria bacterium RIFOXYD1_FULL_40_9</name>
    <dbReference type="NCBI Taxonomy" id="1817731"/>
    <lineage>
        <taxon>Bacteria</taxon>
        <taxon>Candidatus Collieribacteriota</taxon>
    </lineage>
</organism>
<comment type="caution">
    <text evidence="1">The sequence shown here is derived from an EMBL/GenBank/DDBJ whole genome shotgun (WGS) entry which is preliminary data.</text>
</comment>
<dbReference type="Proteomes" id="UP000179237">
    <property type="component" value="Unassembled WGS sequence"/>
</dbReference>